<evidence type="ECO:0000313" key="2">
    <source>
        <dbReference type="Proteomes" id="UP000821865"/>
    </source>
</evidence>
<evidence type="ECO:0000313" key="1">
    <source>
        <dbReference type="EMBL" id="KAH7942243.1"/>
    </source>
</evidence>
<keyword evidence="2" id="KW-1185">Reference proteome</keyword>
<dbReference type="Proteomes" id="UP000821865">
    <property type="component" value="Chromosome 7"/>
</dbReference>
<comment type="caution">
    <text evidence="1">The sequence shown here is derived from an EMBL/GenBank/DDBJ whole genome shotgun (WGS) entry which is preliminary data.</text>
</comment>
<gene>
    <name evidence="1" type="ORF">HPB49_022269</name>
</gene>
<accession>A0ACB8CHV0</accession>
<dbReference type="EMBL" id="CM023476">
    <property type="protein sequence ID" value="KAH7942243.1"/>
    <property type="molecule type" value="Genomic_DNA"/>
</dbReference>
<protein>
    <submittedName>
        <fullName evidence="1">Uncharacterized protein</fullName>
    </submittedName>
</protein>
<organism evidence="1 2">
    <name type="scientific">Dermacentor silvarum</name>
    <name type="common">Tick</name>
    <dbReference type="NCBI Taxonomy" id="543639"/>
    <lineage>
        <taxon>Eukaryota</taxon>
        <taxon>Metazoa</taxon>
        <taxon>Ecdysozoa</taxon>
        <taxon>Arthropoda</taxon>
        <taxon>Chelicerata</taxon>
        <taxon>Arachnida</taxon>
        <taxon>Acari</taxon>
        <taxon>Parasitiformes</taxon>
        <taxon>Ixodida</taxon>
        <taxon>Ixodoidea</taxon>
        <taxon>Ixodidae</taxon>
        <taxon>Rhipicephalinae</taxon>
        <taxon>Dermacentor</taxon>
    </lineage>
</organism>
<proteinExistence type="predicted"/>
<sequence>MNAFVRLHLTQKSFTAEEAMANEHQTFVSEWLSISLRQTNAFDFTNTAASWPTWKTRYGDYAAASGVCHASADVLVRSLLYCMGPESRPLLDTFSLSADELLSYETVVQRFTPHFVHPDNELY</sequence>
<reference evidence="1" key="1">
    <citation type="submission" date="2020-05" db="EMBL/GenBank/DDBJ databases">
        <title>Large-scale comparative analyses of tick genomes elucidate their genetic diversity and vector capacities.</title>
        <authorList>
            <person name="Jia N."/>
            <person name="Wang J."/>
            <person name="Shi W."/>
            <person name="Du L."/>
            <person name="Sun Y."/>
            <person name="Zhan W."/>
            <person name="Jiang J."/>
            <person name="Wang Q."/>
            <person name="Zhang B."/>
            <person name="Ji P."/>
            <person name="Sakyi L.B."/>
            <person name="Cui X."/>
            <person name="Yuan T."/>
            <person name="Jiang B."/>
            <person name="Yang W."/>
            <person name="Lam T.T.-Y."/>
            <person name="Chang Q."/>
            <person name="Ding S."/>
            <person name="Wang X."/>
            <person name="Zhu J."/>
            <person name="Ruan X."/>
            <person name="Zhao L."/>
            <person name="Wei J."/>
            <person name="Que T."/>
            <person name="Du C."/>
            <person name="Cheng J."/>
            <person name="Dai P."/>
            <person name="Han X."/>
            <person name="Huang E."/>
            <person name="Gao Y."/>
            <person name="Liu J."/>
            <person name="Shao H."/>
            <person name="Ye R."/>
            <person name="Li L."/>
            <person name="Wei W."/>
            <person name="Wang X."/>
            <person name="Wang C."/>
            <person name="Yang T."/>
            <person name="Huo Q."/>
            <person name="Li W."/>
            <person name="Guo W."/>
            <person name="Chen H."/>
            <person name="Zhou L."/>
            <person name="Ni X."/>
            <person name="Tian J."/>
            <person name="Zhou Y."/>
            <person name="Sheng Y."/>
            <person name="Liu T."/>
            <person name="Pan Y."/>
            <person name="Xia L."/>
            <person name="Li J."/>
            <person name="Zhao F."/>
            <person name="Cao W."/>
        </authorList>
    </citation>
    <scope>NUCLEOTIDE SEQUENCE</scope>
    <source>
        <strain evidence="1">Dsil-2018</strain>
    </source>
</reference>
<name>A0ACB8CHV0_DERSI</name>